<protein>
    <submittedName>
        <fullName evidence="5">Uncharacterized protein</fullName>
    </submittedName>
</protein>
<evidence type="ECO:0000313" key="5">
    <source>
        <dbReference type="EMBL" id="KAK2832438.1"/>
    </source>
</evidence>
<dbReference type="Pfam" id="PF08840">
    <property type="entry name" value="BAAT_C"/>
    <property type="match status" value="1"/>
</dbReference>
<dbReference type="FunFam" id="3.40.50.1820:FF:000024">
    <property type="entry name" value="acyl-coenzyme A thioesterase 4"/>
    <property type="match status" value="1"/>
</dbReference>
<dbReference type="Pfam" id="PF04775">
    <property type="entry name" value="Bile_Hydr_Trans"/>
    <property type="match status" value="1"/>
</dbReference>
<evidence type="ECO:0000256" key="2">
    <source>
        <dbReference type="PIRSR" id="PIRSR016521-1"/>
    </source>
</evidence>
<dbReference type="InterPro" id="IPR014940">
    <property type="entry name" value="BAAT_C"/>
</dbReference>
<dbReference type="GO" id="GO:0006631">
    <property type="term" value="P:fatty acid metabolic process"/>
    <property type="evidence" value="ECO:0007669"/>
    <property type="project" value="TreeGrafter"/>
</dbReference>
<keyword evidence="6" id="KW-1185">Reference proteome</keyword>
<dbReference type="SUPFAM" id="SSF53474">
    <property type="entry name" value="alpha/beta-Hydrolases"/>
    <property type="match status" value="1"/>
</dbReference>
<proteinExistence type="inferred from homology"/>
<dbReference type="PIRSF" id="PIRSF016521">
    <property type="entry name" value="Acyl-CoA_hydro"/>
    <property type="match status" value="1"/>
</dbReference>
<reference evidence="5" key="1">
    <citation type="submission" date="2023-08" db="EMBL/GenBank/DDBJ databases">
        <title>Pelteobagrus vachellii genome.</title>
        <authorList>
            <person name="Liu H."/>
        </authorList>
    </citation>
    <scope>NUCLEOTIDE SEQUENCE</scope>
    <source>
        <strain evidence="5">PRFRI_2022a</strain>
        <tissue evidence="5">Muscle</tissue>
    </source>
</reference>
<evidence type="ECO:0000256" key="1">
    <source>
        <dbReference type="ARBA" id="ARBA00006538"/>
    </source>
</evidence>
<feature type="domain" description="BAAT/Acyl-CoA thioester hydrolase C-terminal" evidence="4">
    <location>
        <begin position="223"/>
        <end position="428"/>
    </location>
</feature>
<dbReference type="FunFam" id="2.60.40.2240:FF:000002">
    <property type="entry name" value="Acyl-CoA thioesterase 18"/>
    <property type="match status" value="1"/>
</dbReference>
<dbReference type="InterPro" id="IPR029058">
    <property type="entry name" value="AB_hydrolase_fold"/>
</dbReference>
<dbReference type="InterPro" id="IPR016662">
    <property type="entry name" value="Acyl-CoA_thioEstase_long-chain"/>
</dbReference>
<feature type="active site" description="Charge relay system" evidence="2">
    <location>
        <position position="248"/>
    </location>
</feature>
<dbReference type="Gene3D" id="3.40.50.1820">
    <property type="entry name" value="alpha/beta hydrolase"/>
    <property type="match status" value="1"/>
</dbReference>
<evidence type="ECO:0000259" key="4">
    <source>
        <dbReference type="Pfam" id="PF08840"/>
    </source>
</evidence>
<comment type="similarity">
    <text evidence="1">Belongs to the C/M/P thioester hydrolase family.</text>
</comment>
<gene>
    <name evidence="5" type="ORF">Q7C36_015900</name>
</gene>
<comment type="caution">
    <text evidence="5">The sequence shown here is derived from an EMBL/GenBank/DDBJ whole genome shotgun (WGS) entry which is preliminary data.</text>
</comment>
<evidence type="ECO:0000313" key="6">
    <source>
        <dbReference type="Proteomes" id="UP001187315"/>
    </source>
</evidence>
<sequence>MLSADRAQTAMVVGCPCPLLSVEPIRGLLDEKLRITVTNLNPQQEVTLHCLHLSEDKDVWDAFGHYVSDEHGSVTVAKDSSVGGTYTGVEPMALMWSLRPVPGSRKGLRLRKQDVLSPMIFHISVYNGHIAQDFEGLKPLVTIIIERWYIAPGVQRVDVCEKGVEGTLFIPPGPGPFPCVLDMWGGGGGLVEYRAALLASHGFVALALQYMFSEEVKKVNAIYFEVAYQMLQDHPMVIRDRVALLGLSFGGAVALSMAAHSSVIKPLCCVCISCSHVTPVRNSLSEVYEALHRMFYKARVEDDQMIWRDIILPIPTDPAEKVDVGLIRCPFLVIAGDDDQNWATLESAEDMVKITEKAGNRHLLSVLIYPGAGHLIEPPYTPHHRASNFVIEGKNKVIMLWGGQTRLHSYAQEDSWERILDFLYQHLYSAAPQARL</sequence>
<dbReference type="Gene3D" id="2.60.40.2240">
    <property type="entry name" value="Acyl-CoA thioester hydrolase/BAAT N-terminal domain"/>
    <property type="match status" value="1"/>
</dbReference>
<dbReference type="InterPro" id="IPR042490">
    <property type="entry name" value="Thio_Ohase/BAAT_N"/>
</dbReference>
<feature type="active site" description="Charge relay system" evidence="2">
    <location>
        <position position="339"/>
    </location>
</feature>
<accession>A0AA88M975</accession>
<organism evidence="5 6">
    <name type="scientific">Tachysurus vachellii</name>
    <name type="common">Darkbarbel catfish</name>
    <name type="synonym">Pelteobagrus vachellii</name>
    <dbReference type="NCBI Taxonomy" id="175792"/>
    <lineage>
        <taxon>Eukaryota</taxon>
        <taxon>Metazoa</taxon>
        <taxon>Chordata</taxon>
        <taxon>Craniata</taxon>
        <taxon>Vertebrata</taxon>
        <taxon>Euteleostomi</taxon>
        <taxon>Actinopterygii</taxon>
        <taxon>Neopterygii</taxon>
        <taxon>Teleostei</taxon>
        <taxon>Ostariophysi</taxon>
        <taxon>Siluriformes</taxon>
        <taxon>Bagridae</taxon>
        <taxon>Tachysurus</taxon>
    </lineage>
</organism>
<evidence type="ECO:0000259" key="3">
    <source>
        <dbReference type="Pfam" id="PF04775"/>
    </source>
</evidence>
<dbReference type="InterPro" id="IPR006862">
    <property type="entry name" value="Thio_Ohase/aa_AcTrfase"/>
</dbReference>
<feature type="active site" description="Charge relay system" evidence="2">
    <location>
        <position position="374"/>
    </location>
</feature>
<dbReference type="PANTHER" id="PTHR10824">
    <property type="entry name" value="ACYL-COENZYME A THIOESTERASE-RELATED"/>
    <property type="match status" value="1"/>
</dbReference>
<dbReference type="AlphaFoldDB" id="A0AA88M975"/>
<dbReference type="GO" id="GO:0006637">
    <property type="term" value="P:acyl-CoA metabolic process"/>
    <property type="evidence" value="ECO:0007669"/>
    <property type="project" value="InterPro"/>
</dbReference>
<feature type="domain" description="Acyl-CoA thioester hydrolase/bile acid-CoA amino acid N-acetyltransferase" evidence="3">
    <location>
        <begin position="30"/>
        <end position="161"/>
    </location>
</feature>
<dbReference type="GO" id="GO:0047617">
    <property type="term" value="F:fatty acyl-CoA hydrolase activity"/>
    <property type="evidence" value="ECO:0007669"/>
    <property type="project" value="TreeGrafter"/>
</dbReference>
<dbReference type="EMBL" id="JAVHJS010000016">
    <property type="protein sequence ID" value="KAK2832438.1"/>
    <property type="molecule type" value="Genomic_DNA"/>
</dbReference>
<dbReference type="Proteomes" id="UP001187315">
    <property type="component" value="Unassembled WGS sequence"/>
</dbReference>
<dbReference type="PANTHER" id="PTHR10824:SF36">
    <property type="entry name" value="ACYL-COA THIOESTERASE 17-RELATED"/>
    <property type="match status" value="1"/>
</dbReference>
<name>A0AA88M975_TACVA</name>